<dbReference type="PROSITE" id="PS51257">
    <property type="entry name" value="PROKAR_LIPOPROTEIN"/>
    <property type="match status" value="1"/>
</dbReference>
<dbReference type="RefSeq" id="WP_070174543.1">
    <property type="nucleotide sequence ID" value="NZ_BMJR01000004.1"/>
</dbReference>
<keyword evidence="1" id="KW-0732">Signal</keyword>
<dbReference type="Proteomes" id="UP000176037">
    <property type="component" value="Unassembled WGS sequence"/>
</dbReference>
<dbReference type="EMBL" id="MJIC01000001">
    <property type="protein sequence ID" value="OFI36433.1"/>
    <property type="molecule type" value="Genomic_DNA"/>
</dbReference>
<dbReference type="STRING" id="1856405.BFC17_00705"/>
<dbReference type="OrthoDB" id="9869881at2"/>
<evidence type="ECO:0000313" key="2">
    <source>
        <dbReference type="EMBL" id="OFI36433.1"/>
    </source>
</evidence>
<feature type="signal peptide" evidence="1">
    <location>
        <begin position="1"/>
        <end position="21"/>
    </location>
</feature>
<comment type="caution">
    <text evidence="2">The sequence shown here is derived from an EMBL/GenBank/DDBJ whole genome shotgun (WGS) entry which is preliminary data.</text>
</comment>
<reference evidence="2 3" key="1">
    <citation type="submission" date="2016-09" db="EMBL/GenBank/DDBJ databases">
        <title>Alteromonas lipolytica, a new species isolated from sea water.</title>
        <authorList>
            <person name="Wu Y.-H."/>
            <person name="Cheng H."/>
            <person name="Xu X.-W."/>
        </authorList>
    </citation>
    <scope>NUCLEOTIDE SEQUENCE [LARGE SCALE GENOMIC DNA]</scope>
    <source>
        <strain evidence="2 3">JW12</strain>
    </source>
</reference>
<dbReference type="AlphaFoldDB" id="A0A1E8FLY5"/>
<accession>A0A1E8FLY5</accession>
<feature type="chain" id="PRO_5009214422" description="Lipoprotein" evidence="1">
    <location>
        <begin position="22"/>
        <end position="144"/>
    </location>
</feature>
<keyword evidence="3" id="KW-1185">Reference proteome</keyword>
<name>A0A1E8FLY5_9ALTE</name>
<gene>
    <name evidence="2" type="ORF">BFC17_00705</name>
</gene>
<protein>
    <recommendedName>
        <fullName evidence="4">Lipoprotein</fullName>
    </recommendedName>
</protein>
<sequence>MLNRFLAVVLMFLVVACTSGPTDRATEVMWHGSSPARQYSFVFVDSNKSPVRGVSFKCIGDEGTIASNVASDLNESATSSDSLGTLIIAHNGFQTHGTYMRKGDEHWGFNSPELPQCEFYYQGRTIFSGKLKSFKAKELVVVNE</sequence>
<proteinExistence type="predicted"/>
<evidence type="ECO:0008006" key="4">
    <source>
        <dbReference type="Google" id="ProtNLM"/>
    </source>
</evidence>
<organism evidence="2 3">
    <name type="scientific">Alteromonas lipolytica</name>
    <dbReference type="NCBI Taxonomy" id="1856405"/>
    <lineage>
        <taxon>Bacteria</taxon>
        <taxon>Pseudomonadati</taxon>
        <taxon>Pseudomonadota</taxon>
        <taxon>Gammaproteobacteria</taxon>
        <taxon>Alteromonadales</taxon>
        <taxon>Alteromonadaceae</taxon>
        <taxon>Alteromonas/Salinimonas group</taxon>
        <taxon>Alteromonas</taxon>
    </lineage>
</organism>
<evidence type="ECO:0000313" key="3">
    <source>
        <dbReference type="Proteomes" id="UP000176037"/>
    </source>
</evidence>
<evidence type="ECO:0000256" key="1">
    <source>
        <dbReference type="SAM" id="SignalP"/>
    </source>
</evidence>